<feature type="binding site" evidence="8">
    <location>
        <position position="189"/>
    </location>
    <ligand>
        <name>ATP</name>
        <dbReference type="ChEBI" id="CHEBI:30616"/>
    </ligand>
</feature>
<evidence type="ECO:0000256" key="5">
    <source>
        <dbReference type="ARBA" id="ARBA00022840"/>
    </source>
</evidence>
<dbReference type="CDD" id="cd06571">
    <property type="entry name" value="Bac_DnaA_C"/>
    <property type="match status" value="1"/>
</dbReference>
<dbReference type="InterPro" id="IPR013159">
    <property type="entry name" value="DnaA_C"/>
</dbReference>
<dbReference type="GO" id="GO:0005524">
    <property type="term" value="F:ATP binding"/>
    <property type="evidence" value="ECO:0007669"/>
    <property type="project" value="UniProtKB-UniRule"/>
</dbReference>
<dbReference type="PROSITE" id="PS01008">
    <property type="entry name" value="DNAA"/>
    <property type="match status" value="1"/>
</dbReference>
<accession>A0A948W5H6</accession>
<feature type="binding site" evidence="8">
    <location>
        <position position="192"/>
    </location>
    <ligand>
        <name>ATP</name>
        <dbReference type="ChEBI" id="CHEBI:30616"/>
    </ligand>
</feature>
<dbReference type="HAMAP" id="MF_00377">
    <property type="entry name" value="DnaA_bact"/>
    <property type="match status" value="1"/>
</dbReference>
<dbReference type="EMBL" id="JAHJDP010000118">
    <property type="protein sequence ID" value="MBU2693322.1"/>
    <property type="molecule type" value="Genomic_DNA"/>
</dbReference>
<dbReference type="Proteomes" id="UP000777784">
    <property type="component" value="Unassembled WGS sequence"/>
</dbReference>
<keyword evidence="3 8" id="KW-0235">DNA replication</keyword>
<feature type="region of interest" description="Domain III, AAA+ region" evidence="8">
    <location>
        <begin position="145"/>
        <end position="361"/>
    </location>
</feature>
<feature type="binding site" evidence="8">
    <location>
        <position position="193"/>
    </location>
    <ligand>
        <name>ATP</name>
        <dbReference type="ChEBI" id="CHEBI:30616"/>
    </ligand>
</feature>
<evidence type="ECO:0000256" key="8">
    <source>
        <dbReference type="HAMAP-Rule" id="MF_00377"/>
    </source>
</evidence>
<dbReference type="InterPro" id="IPR038454">
    <property type="entry name" value="DnaA_N_sf"/>
</dbReference>
<dbReference type="InterPro" id="IPR001957">
    <property type="entry name" value="Chromosome_initiator_DnaA"/>
</dbReference>
<dbReference type="Pfam" id="PF08299">
    <property type="entry name" value="Bac_DnaA_C"/>
    <property type="match status" value="1"/>
</dbReference>
<keyword evidence="4 8" id="KW-0547">Nucleotide-binding</keyword>
<evidence type="ECO:0000256" key="7">
    <source>
        <dbReference type="ARBA" id="ARBA00023125"/>
    </source>
</evidence>
<dbReference type="Gene3D" id="3.40.50.300">
    <property type="entry name" value="P-loop containing nucleotide triphosphate hydrolases"/>
    <property type="match status" value="1"/>
</dbReference>
<dbReference type="Pfam" id="PF11638">
    <property type="entry name" value="DnaA_N"/>
    <property type="match status" value="1"/>
</dbReference>
<dbReference type="InterPro" id="IPR020591">
    <property type="entry name" value="Chromosome_initiator_DnaA-like"/>
</dbReference>
<gene>
    <name evidence="8 14" type="primary">dnaA</name>
    <name evidence="14" type="ORF">KJ970_20580</name>
</gene>
<dbReference type="GO" id="GO:0008289">
    <property type="term" value="F:lipid binding"/>
    <property type="evidence" value="ECO:0007669"/>
    <property type="project" value="UniProtKB-KW"/>
</dbReference>
<comment type="similarity">
    <text evidence="1 8 11">Belongs to the DnaA family.</text>
</comment>
<keyword evidence="7 8" id="KW-0238">DNA-binding</keyword>
<dbReference type="GO" id="GO:0006270">
    <property type="term" value="P:DNA replication initiation"/>
    <property type="evidence" value="ECO:0007669"/>
    <property type="project" value="UniProtKB-UniRule"/>
</dbReference>
<organism evidence="14 15">
    <name type="scientific">Eiseniibacteriota bacterium</name>
    <dbReference type="NCBI Taxonomy" id="2212470"/>
    <lineage>
        <taxon>Bacteria</taxon>
        <taxon>Candidatus Eiseniibacteriota</taxon>
    </lineage>
</organism>
<dbReference type="SMART" id="SM00382">
    <property type="entry name" value="AAA"/>
    <property type="match status" value="1"/>
</dbReference>
<feature type="domain" description="Chromosomal replication initiator DnaA C-terminal" evidence="13">
    <location>
        <begin position="390"/>
        <end position="459"/>
    </location>
</feature>
<dbReference type="SUPFAM" id="SSF48295">
    <property type="entry name" value="TrpR-like"/>
    <property type="match status" value="1"/>
</dbReference>
<dbReference type="InterPro" id="IPR013317">
    <property type="entry name" value="DnaA_dom"/>
</dbReference>
<evidence type="ECO:0000256" key="4">
    <source>
        <dbReference type="ARBA" id="ARBA00022741"/>
    </source>
</evidence>
<feature type="domain" description="AAA+ ATPase" evidence="12">
    <location>
        <begin position="178"/>
        <end position="309"/>
    </location>
</feature>
<comment type="subunit">
    <text evidence="8">Oligomerizes as a right-handed, spiral filament on DNA at oriC.</text>
</comment>
<dbReference type="Gene3D" id="3.30.300.180">
    <property type="match status" value="1"/>
</dbReference>
<keyword evidence="6 8" id="KW-0446">Lipid-binding</keyword>
<dbReference type="NCBIfam" id="TIGR00362">
    <property type="entry name" value="DnaA"/>
    <property type="match status" value="1"/>
</dbReference>
<reference evidence="14" key="1">
    <citation type="submission" date="2021-05" db="EMBL/GenBank/DDBJ databases">
        <title>Energy efficiency and biological interactions define the core microbiome of deep oligotrophic groundwater.</title>
        <authorList>
            <person name="Mehrshad M."/>
            <person name="Lopez-Fernandez M."/>
            <person name="Bell E."/>
            <person name="Bernier-Latmani R."/>
            <person name="Bertilsson S."/>
            <person name="Dopson M."/>
        </authorList>
    </citation>
    <scope>NUCLEOTIDE SEQUENCE</scope>
    <source>
        <strain evidence="14">Modern_marine.mb.64</strain>
    </source>
</reference>
<evidence type="ECO:0000256" key="9">
    <source>
        <dbReference type="NCBIfam" id="TIGR00362"/>
    </source>
</evidence>
<dbReference type="InterPro" id="IPR018312">
    <property type="entry name" value="Chromosome_initiator_DnaA_CS"/>
</dbReference>
<feature type="region of interest" description="Domain IV, binds dsDNA" evidence="8">
    <location>
        <begin position="362"/>
        <end position="489"/>
    </location>
</feature>
<evidence type="ECO:0000256" key="1">
    <source>
        <dbReference type="ARBA" id="ARBA00006583"/>
    </source>
</evidence>
<comment type="function">
    <text evidence="8 10">Plays an essential role in the initiation and regulation of chromosomal replication. ATP-DnaA binds to the origin of replication (oriC) to initiate formation of the DNA replication initiation complex once per cell cycle. Binds the DnaA box (a 9 base pair repeat at the origin) and separates the double-stranded (ds)DNA. Forms a right-handed helical filament on oriC DNA; dsDNA binds to the exterior of the filament while single-stranded (ss)DNA is stabiized in the filament's interior. The ATP-DnaA-oriC complex binds and stabilizes one strand of the AT-rich DNA unwinding element (DUE), permitting loading of DNA polymerase. After initiation quickly degrades to an ADP-DnaA complex that is not apt for DNA replication. Binds acidic phospholipids.</text>
</comment>
<evidence type="ECO:0000256" key="11">
    <source>
        <dbReference type="RuleBase" id="RU004227"/>
    </source>
</evidence>
<dbReference type="CDD" id="cd00009">
    <property type="entry name" value="AAA"/>
    <property type="match status" value="1"/>
</dbReference>
<evidence type="ECO:0000313" key="15">
    <source>
        <dbReference type="Proteomes" id="UP000777784"/>
    </source>
</evidence>
<name>A0A948W5H6_UNCEI</name>
<dbReference type="GO" id="GO:0003688">
    <property type="term" value="F:DNA replication origin binding"/>
    <property type="evidence" value="ECO:0007669"/>
    <property type="project" value="UniProtKB-UniRule"/>
</dbReference>
<evidence type="ECO:0000259" key="13">
    <source>
        <dbReference type="SMART" id="SM00760"/>
    </source>
</evidence>
<keyword evidence="2 8" id="KW-0963">Cytoplasm</keyword>
<dbReference type="PANTHER" id="PTHR30050:SF2">
    <property type="entry name" value="CHROMOSOMAL REPLICATION INITIATOR PROTEIN DNAA"/>
    <property type="match status" value="1"/>
</dbReference>
<comment type="subcellular location">
    <subcellularLocation>
        <location evidence="8">Cytoplasm</location>
    </subcellularLocation>
</comment>
<keyword evidence="5 8" id="KW-0067">ATP-binding</keyword>
<dbReference type="GO" id="GO:0005886">
    <property type="term" value="C:plasma membrane"/>
    <property type="evidence" value="ECO:0007669"/>
    <property type="project" value="TreeGrafter"/>
</dbReference>
<dbReference type="Gene3D" id="1.10.1750.10">
    <property type="match status" value="1"/>
</dbReference>
<dbReference type="GO" id="GO:0006275">
    <property type="term" value="P:regulation of DNA replication"/>
    <property type="evidence" value="ECO:0007669"/>
    <property type="project" value="UniProtKB-UniRule"/>
</dbReference>
<evidence type="ECO:0000256" key="3">
    <source>
        <dbReference type="ARBA" id="ARBA00022705"/>
    </source>
</evidence>
<evidence type="ECO:0000256" key="6">
    <source>
        <dbReference type="ARBA" id="ARBA00023121"/>
    </source>
</evidence>
<comment type="caution">
    <text evidence="8">Lacks conserved residue(s) required for the propagation of feature annotation.</text>
</comment>
<dbReference type="GO" id="GO:0005737">
    <property type="term" value="C:cytoplasm"/>
    <property type="evidence" value="ECO:0007669"/>
    <property type="project" value="UniProtKB-SubCell"/>
</dbReference>
<dbReference type="PRINTS" id="PR00051">
    <property type="entry name" value="DNAA"/>
</dbReference>
<dbReference type="InterPro" id="IPR003593">
    <property type="entry name" value="AAA+_ATPase"/>
</dbReference>
<feature type="region of interest" description="Domain I, interacts with DnaA modulators" evidence="8">
    <location>
        <begin position="1"/>
        <end position="104"/>
    </location>
</feature>
<proteinExistence type="inferred from homology"/>
<dbReference type="InterPro" id="IPR027417">
    <property type="entry name" value="P-loop_NTPase"/>
</dbReference>
<comment type="caution">
    <text evidence="14">The sequence shown here is derived from an EMBL/GenBank/DDBJ whole genome shotgun (WGS) entry which is preliminary data.</text>
</comment>
<dbReference type="Pfam" id="PF00308">
    <property type="entry name" value="Bac_DnaA"/>
    <property type="match status" value="1"/>
</dbReference>
<dbReference type="Gene3D" id="1.10.8.60">
    <property type="match status" value="1"/>
</dbReference>
<dbReference type="PANTHER" id="PTHR30050">
    <property type="entry name" value="CHROMOSOMAL REPLICATION INITIATOR PROTEIN DNAA"/>
    <property type="match status" value="1"/>
</dbReference>
<evidence type="ECO:0000259" key="12">
    <source>
        <dbReference type="SMART" id="SM00382"/>
    </source>
</evidence>
<sequence length="489" mass="55058">MLITRGREGEASVEAQSISTSAWGTALAWISQKVPSQRFETWFSPIHPLEAGKGRIVIEVPNPFFIDWFEHHNLPLLKEAITRAFGEELAIQWSVNSNYYKDSPETNSGAVAAAPVDRRPSTTLPIEIKNSLSYHPQADSPLRARLNPRYTFDNFVVGKSNEFPHAACHAAAKDPGRAYNPLFIHGSTGLGKTHLMQALGHQIQQQTPSCRIVYVYCEKFMNELIEAIAQGNTAGFRERYRNLDVLLIDDIHFLAGREATQEEFFHTFNALHDAQKQIVMTSDRPPKEIQNIEQRLISRFHWGLVTDISPPTIETRMAILRRKAIAEGIYLPEDVSLLISSRVISNIRTLEGSLVKLAALSRLLNVEISVDLAQDVLKDVLEPGSTGKLSPEDIQQHVAQVFNVTAESIRGKRRTQQVALARQVAMYLVRRHTSLTLNDIGSSFGHRDHSTVLHACGKIARKRVQDDQLERALQDIEERLTHRPVDNRP</sequence>
<dbReference type="InterPro" id="IPR010921">
    <property type="entry name" value="Trp_repressor/repl_initiator"/>
</dbReference>
<feature type="binding site" evidence="8">
    <location>
        <position position="191"/>
    </location>
    <ligand>
        <name>ATP</name>
        <dbReference type="ChEBI" id="CHEBI:30616"/>
    </ligand>
</feature>
<dbReference type="InterPro" id="IPR024633">
    <property type="entry name" value="DnaA_N_dom"/>
</dbReference>
<evidence type="ECO:0000256" key="10">
    <source>
        <dbReference type="RuleBase" id="RU000577"/>
    </source>
</evidence>
<comment type="domain">
    <text evidence="8">Domain I is involved in oligomerization and binding regulators, domain II is flexibile and of varying length in different bacteria, domain III forms the AAA+ region, while domain IV binds dsDNA.</text>
</comment>
<dbReference type="AlphaFoldDB" id="A0A948W5H6"/>
<protein>
    <recommendedName>
        <fullName evidence="8 9">Chromosomal replication initiator protein DnaA</fullName>
    </recommendedName>
</protein>
<dbReference type="SUPFAM" id="SSF52540">
    <property type="entry name" value="P-loop containing nucleoside triphosphate hydrolases"/>
    <property type="match status" value="1"/>
</dbReference>
<evidence type="ECO:0000313" key="14">
    <source>
        <dbReference type="EMBL" id="MBU2693322.1"/>
    </source>
</evidence>
<dbReference type="FunFam" id="3.40.50.300:FF:000668">
    <property type="entry name" value="Chromosomal replication initiator protein DnaA"/>
    <property type="match status" value="1"/>
</dbReference>
<dbReference type="SMART" id="SM00760">
    <property type="entry name" value="Bac_DnaA_C"/>
    <property type="match status" value="1"/>
</dbReference>
<evidence type="ECO:0000256" key="2">
    <source>
        <dbReference type="ARBA" id="ARBA00022490"/>
    </source>
</evidence>